<dbReference type="Proteomes" id="UP000186817">
    <property type="component" value="Unassembled WGS sequence"/>
</dbReference>
<feature type="domain" description="Methyltransferase FkbM" evidence="3">
    <location>
        <begin position="810"/>
        <end position="926"/>
    </location>
</feature>
<dbReference type="SUPFAM" id="SSF53335">
    <property type="entry name" value="S-adenosyl-L-methionine-dependent methyltransferases"/>
    <property type="match status" value="1"/>
</dbReference>
<feature type="compositionally biased region" description="Pro residues" evidence="1">
    <location>
        <begin position="1248"/>
        <end position="1258"/>
    </location>
</feature>
<evidence type="ECO:0000259" key="3">
    <source>
        <dbReference type="Pfam" id="PF05050"/>
    </source>
</evidence>
<feature type="transmembrane region" description="Helical" evidence="2">
    <location>
        <begin position="425"/>
        <end position="442"/>
    </location>
</feature>
<comment type="caution">
    <text evidence="4">The sequence shown here is derived from an EMBL/GenBank/DDBJ whole genome shotgun (WGS) entry which is preliminary data.</text>
</comment>
<feature type="transmembrane region" description="Helical" evidence="2">
    <location>
        <begin position="1657"/>
        <end position="1680"/>
    </location>
</feature>
<sequence>MKPGFFRGVYAGFLLAQCRGDQDASWSCNVADEGRLSTWQIMKKGMWDRVRDAKIVSMHPNLLMQSAMALESPSTAHQCPLGVLACRLFLLDIIPDFFSRHDDEDVVAIWMKVLLHEILDTPWQRIVQSGWPIFGLLARLAKQQFSNFTKTAAENIWQQMPLEPVLAGSDVEKAQTILKSAGNLMETFLQDGSSAFWFRLSSYTEEYIFRTALQLGPVNAEAETVILYFLRNLQDEFGGFSGSMDSFFQRILVWFPGHTLFNMRCWDVGAAPWPDESNRRDRDVWEICRSSGLQTEAFEPSQIGFDRLQAAAYQLNPPVRLHQLAVSNTTGQSGFNRGGQVTGSLGRRGCNLASYRLVSASSAHPAVGIEFFCDLGVQGGAFPSFIPQQIGPPTKYAMNHSHWMHLILILQAAACVLRGVVLFDLLGCFWMALICALGWYAWYHEMNITYISLWGLACALNTLLDTLGFIIPVATGLIKLELLSAIVRIGTPCTEVLGALFAWHLYREYQFSHGMEPVSSIDPLGRKILDAASRQSRPRSGGQWVSTDECQDPGTWEHVHVTTASQLLESIESETQAAADYNLNAEERGSQQRANYAAEAMELITEAMGLANDVGMPGVVDYLAAAATRLSQLHTIRTKGTNRRGTPLPTPNAFEIAALTVGLMEESSQQGEQPSMAEMLELLELVQAGMALLTRGRHSYNWQVTHWATDAAEEALALLSVATATDNPNELGGALPQVGDILPRLRNLLDEAATGVGVLVGIYPHRGESEYIHPADTIAQNQHGPGQVLQHPRSDPPAALHVYKAQRALRQLHPFLEGEMRVLGDQALDQLGAWIQSHWGEGAVQSEGDVQQVDKLLGDATLDILKVDVEGHEWQVLQGAKLALSTARIGLVIVEYGDKWSGDTSQAAREYMSKHHAAPQASAAEPTLNLVVRFMESMGYEGFFVGSKTAVPITGAYWHAVYDICLAPHRICYTGVGQICWFDVAFVHRRHSLAAAVKQFSWPHVQFLEFCFEWLPQSRVLSRPPPRSAPAKPIPLKEQAQPKVCKFPKRPAVGKVRPPQPKALPRVEQSLQLPVMPLLQLSKATGQSLKRPQPPALPPGQLPRPPQEPPPVGHLIARSKNAVPEPALTGSGFSELSRQLPGTIGPFGLTLPELPPLPQGNLKAIADGMPMPAPPPKGAAGPRPPKTPPPMNKMFFVTPKGVQMAVPPVPALPSSQPRTHPPLPKLPPVRQTAQLSTVRSGGDSARVQPPPPPPPVPPIRSLGKSAGISLADAFPAAPPTPQGNPSARSELISGILPGTVGLERELPEVVEPAPPEDVEVPDRSASLVLDPEHTMPAPHETQREASSSPSPSRRRRPVIASSSTTGEVDLPHTPSPMPKAQAHMPLSLPGTMKAPPSHSNALSVPRFPMPMSLSQSINLPPASDTSPLRFAGSLRLDVPKQAPLDVPSSVLLRVPQVQKHSSSSSVPPPPPPLVPPPTGPKRHGADMAPIPPESDEPLIAVRKLNIVRPGQVSTSSRAPQPPPNMPGKATLLPTPPAGPPPAHAIVLAKGRPQDFASGNVDLQAVVSKAKPPAPLVHPPSEPLPSFVYRAPSQALQSIADARGKSPKASALEPLPPKAPPANESLAFAALPNVAREYVPPEQGPRPVPEVVVKVSVWIVYVFVFWIFVHSVAIIALYGVYMSNRHIWATYAATFCGCLLNFGILESMKCVILGCVELVKHETVKRQAELDARRTRMALKEQRQLERRARMQESQKMHAPPPLMG</sequence>
<feature type="region of interest" description="Disordered" evidence="1">
    <location>
        <begin position="1449"/>
        <end position="1541"/>
    </location>
</feature>
<feature type="region of interest" description="Disordered" evidence="1">
    <location>
        <begin position="1085"/>
        <end position="1115"/>
    </location>
</feature>
<gene>
    <name evidence="4" type="primary">Ttn</name>
    <name evidence="4" type="ORF">AK812_SmicGene20612</name>
</gene>
<keyword evidence="5" id="KW-1185">Reference proteome</keyword>
<evidence type="ECO:0000313" key="5">
    <source>
        <dbReference type="Proteomes" id="UP000186817"/>
    </source>
</evidence>
<name>A0A1Q9DPI9_SYMMI</name>
<feature type="transmembrane region" description="Helical" evidence="2">
    <location>
        <begin position="448"/>
        <end position="473"/>
    </location>
</feature>
<feature type="compositionally biased region" description="Pro residues" evidence="1">
    <location>
        <begin position="1466"/>
        <end position="1479"/>
    </location>
</feature>
<proteinExistence type="predicted"/>
<dbReference type="OrthoDB" id="530233at2759"/>
<feature type="region of interest" description="Disordered" evidence="1">
    <location>
        <begin position="1209"/>
        <end position="1407"/>
    </location>
</feature>
<protein>
    <submittedName>
        <fullName evidence="4">Titin</fullName>
    </submittedName>
</protein>
<evidence type="ECO:0000256" key="2">
    <source>
        <dbReference type="SAM" id="Phobius"/>
    </source>
</evidence>
<dbReference type="InterPro" id="IPR029063">
    <property type="entry name" value="SAM-dependent_MTases_sf"/>
</dbReference>
<feature type="transmembrane region" description="Helical" evidence="2">
    <location>
        <begin position="1687"/>
        <end position="1704"/>
    </location>
</feature>
<organism evidence="4 5">
    <name type="scientific">Symbiodinium microadriaticum</name>
    <name type="common">Dinoflagellate</name>
    <name type="synonym">Zooxanthella microadriatica</name>
    <dbReference type="NCBI Taxonomy" id="2951"/>
    <lineage>
        <taxon>Eukaryota</taxon>
        <taxon>Sar</taxon>
        <taxon>Alveolata</taxon>
        <taxon>Dinophyceae</taxon>
        <taxon>Suessiales</taxon>
        <taxon>Symbiodiniaceae</taxon>
        <taxon>Symbiodinium</taxon>
    </lineage>
</organism>
<dbReference type="Gene3D" id="3.40.50.150">
    <property type="entry name" value="Vaccinia Virus protein VP39"/>
    <property type="match status" value="1"/>
</dbReference>
<keyword evidence="2" id="KW-0812">Transmembrane</keyword>
<keyword evidence="2" id="KW-0472">Membrane</keyword>
<feature type="compositionally biased region" description="Pro residues" evidence="1">
    <location>
        <begin position="1092"/>
        <end position="1112"/>
    </location>
</feature>
<accession>A0A1Q9DPI9</accession>
<dbReference type="EMBL" id="LSRX01000446">
    <property type="protein sequence ID" value="OLP97068.1"/>
    <property type="molecule type" value="Genomic_DNA"/>
</dbReference>
<evidence type="ECO:0000256" key="1">
    <source>
        <dbReference type="SAM" id="MobiDB-lite"/>
    </source>
</evidence>
<keyword evidence="2" id="KW-1133">Transmembrane helix</keyword>
<reference evidence="4 5" key="1">
    <citation type="submission" date="2016-02" db="EMBL/GenBank/DDBJ databases">
        <title>Genome analysis of coral dinoflagellate symbionts highlights evolutionary adaptations to a symbiotic lifestyle.</title>
        <authorList>
            <person name="Aranda M."/>
            <person name="Li Y."/>
            <person name="Liew Y.J."/>
            <person name="Baumgarten S."/>
            <person name="Simakov O."/>
            <person name="Wilson M."/>
            <person name="Piel J."/>
            <person name="Ashoor H."/>
            <person name="Bougouffa S."/>
            <person name="Bajic V.B."/>
            <person name="Ryu T."/>
            <person name="Ravasi T."/>
            <person name="Bayer T."/>
            <person name="Micklem G."/>
            <person name="Kim H."/>
            <person name="Bhak J."/>
            <person name="Lajeunesse T.C."/>
            <person name="Voolstra C.R."/>
        </authorList>
    </citation>
    <scope>NUCLEOTIDE SEQUENCE [LARGE SCALE GENOMIC DNA]</scope>
    <source>
        <strain evidence="4 5">CCMP2467</strain>
    </source>
</reference>
<evidence type="ECO:0000313" key="4">
    <source>
        <dbReference type="EMBL" id="OLP97068.1"/>
    </source>
</evidence>
<dbReference type="Pfam" id="PF05050">
    <property type="entry name" value="Methyltransf_21"/>
    <property type="match status" value="1"/>
</dbReference>
<dbReference type="InterPro" id="IPR006342">
    <property type="entry name" value="FkbM_mtfrase"/>
</dbReference>